<keyword evidence="3" id="KW-0732">Signal</keyword>
<dbReference type="AlphaFoldDB" id="A0A4U8URG6"/>
<name>A0A4U8URG6_STECR</name>
<feature type="compositionally biased region" description="Polar residues" evidence="2">
    <location>
        <begin position="77"/>
        <end position="93"/>
    </location>
</feature>
<reference evidence="5 6" key="1">
    <citation type="journal article" date="2015" name="Genome Biol.">
        <title>Comparative genomics of Steinernema reveals deeply conserved gene regulatory networks.</title>
        <authorList>
            <person name="Dillman A.R."/>
            <person name="Macchietto M."/>
            <person name="Porter C.F."/>
            <person name="Rogers A."/>
            <person name="Williams B."/>
            <person name="Antoshechkin I."/>
            <person name="Lee M.M."/>
            <person name="Goodwin Z."/>
            <person name="Lu X."/>
            <person name="Lewis E.E."/>
            <person name="Goodrich-Blair H."/>
            <person name="Stock S.P."/>
            <person name="Adams B.J."/>
            <person name="Sternberg P.W."/>
            <person name="Mortazavi A."/>
        </authorList>
    </citation>
    <scope>NUCLEOTIDE SEQUENCE [LARGE SCALE GENOMIC DNA]</scope>
    <source>
        <strain evidence="5 6">ALL</strain>
    </source>
</reference>
<dbReference type="SMART" id="SM00254">
    <property type="entry name" value="ShKT"/>
    <property type="match status" value="1"/>
</dbReference>
<sequence>MKVHFLFAFVLLGVLVPAKPQYGVETSLDKEDIVPPGKNSVQRVEGEVHPEKAEENSLGGLLKATSEDAPASDAVVEQSTAAPTDANESSPLVQTENVTLAAEIGSAQTPSTHPSTVTTEEQATTVAHTTVVMEKTDATVQPEASGTTLETKEETTISEVAREGNLVTGAAGDTSAIPAAVPEVAEVGSGEGSESENVPALPIERSNETRAGNDALEGSGTQPAAVETTTLSEMSETKKTEETSGFEATETTPPSRTVDSTKEEASAANFYDQSQKTDEGAATAGRLTASDVPPLADDASEGSGESSPPRTLDTVIADTTAASGVTERVESSGEGPVSEEIFSVSLTPAPSESPSEDASESSGDDNSTQPQQTEIVTRSQELFSTTTEETSSSQPAAATELPPKDQQIVEGETANQSLQRIVSYNAVRAGTVNQVEGTAQISPQSQVSNDIVQQAAPEKKTTGEKSTETKVPEWRPFVMDCSNEDDDRGSELCMEWASGGLCTSNRPTMFLFCRKTCLCVGPRSN</sequence>
<keyword evidence="6" id="KW-1185">Reference proteome</keyword>
<feature type="region of interest" description="Disordered" evidence="2">
    <location>
        <begin position="185"/>
        <end position="406"/>
    </location>
</feature>
<dbReference type="Proteomes" id="UP000298663">
    <property type="component" value="Unassembled WGS sequence"/>
</dbReference>
<reference evidence="5 6" key="2">
    <citation type="journal article" date="2019" name="G3 (Bethesda)">
        <title>Hybrid Assembly of the Genome of the Entomopathogenic Nematode Steinernema carpocapsae Identifies the X-Chromosome.</title>
        <authorList>
            <person name="Serra L."/>
            <person name="Macchietto M."/>
            <person name="Macias-Munoz A."/>
            <person name="McGill C.J."/>
            <person name="Rodriguez I.M."/>
            <person name="Rodriguez B."/>
            <person name="Murad R."/>
            <person name="Mortazavi A."/>
        </authorList>
    </citation>
    <scope>NUCLEOTIDE SEQUENCE [LARGE SCALE GENOMIC DNA]</scope>
    <source>
        <strain evidence="5 6">ALL</strain>
    </source>
</reference>
<feature type="signal peptide" evidence="3">
    <location>
        <begin position="1"/>
        <end position="20"/>
    </location>
</feature>
<organism evidence="5 6">
    <name type="scientific">Steinernema carpocapsae</name>
    <name type="common">Entomopathogenic nematode</name>
    <dbReference type="NCBI Taxonomy" id="34508"/>
    <lineage>
        <taxon>Eukaryota</taxon>
        <taxon>Metazoa</taxon>
        <taxon>Ecdysozoa</taxon>
        <taxon>Nematoda</taxon>
        <taxon>Chromadorea</taxon>
        <taxon>Rhabditida</taxon>
        <taxon>Tylenchina</taxon>
        <taxon>Panagrolaimomorpha</taxon>
        <taxon>Strongyloidoidea</taxon>
        <taxon>Steinernematidae</taxon>
        <taxon>Steinernema</taxon>
    </lineage>
</organism>
<feature type="compositionally biased region" description="Polar residues" evidence="2">
    <location>
        <begin position="249"/>
        <end position="258"/>
    </location>
</feature>
<proteinExistence type="predicted"/>
<feature type="compositionally biased region" description="Polar residues" evidence="2">
    <location>
        <begin position="368"/>
        <end position="383"/>
    </location>
</feature>
<feature type="compositionally biased region" description="Basic and acidic residues" evidence="2">
    <location>
        <begin position="44"/>
        <end position="55"/>
    </location>
</feature>
<evidence type="ECO:0000256" key="3">
    <source>
        <dbReference type="SAM" id="SignalP"/>
    </source>
</evidence>
<feature type="region of interest" description="Disordered" evidence="2">
    <location>
        <begin position="445"/>
        <end position="469"/>
    </location>
</feature>
<feature type="region of interest" description="Disordered" evidence="2">
    <location>
        <begin position="34"/>
        <end position="93"/>
    </location>
</feature>
<feature type="chain" id="PRO_5020701794" description="ShKT domain-containing protein" evidence="3">
    <location>
        <begin position="21"/>
        <end position="525"/>
    </location>
</feature>
<protein>
    <recommendedName>
        <fullName evidence="4">ShKT domain-containing protein</fullName>
    </recommendedName>
</protein>
<dbReference type="InterPro" id="IPR003582">
    <property type="entry name" value="ShKT_dom"/>
</dbReference>
<evidence type="ECO:0000256" key="2">
    <source>
        <dbReference type="SAM" id="MobiDB-lite"/>
    </source>
</evidence>
<comment type="caution">
    <text evidence="1">Lacks conserved residue(s) required for the propagation of feature annotation.</text>
</comment>
<dbReference type="EMBL" id="AZBU02000001">
    <property type="protein sequence ID" value="TMS35756.1"/>
    <property type="molecule type" value="Genomic_DNA"/>
</dbReference>
<feature type="domain" description="ShKT" evidence="4">
    <location>
        <begin position="481"/>
        <end position="519"/>
    </location>
</feature>
<gene>
    <name evidence="5" type="ORF">L596_003083</name>
</gene>
<evidence type="ECO:0000259" key="4">
    <source>
        <dbReference type="PROSITE" id="PS51670"/>
    </source>
</evidence>
<dbReference type="OrthoDB" id="5877770at2759"/>
<evidence type="ECO:0000313" key="5">
    <source>
        <dbReference type="EMBL" id="TMS35756.1"/>
    </source>
</evidence>
<feature type="compositionally biased region" description="Basic and acidic residues" evidence="2">
    <location>
        <begin position="457"/>
        <end position="469"/>
    </location>
</feature>
<evidence type="ECO:0000256" key="1">
    <source>
        <dbReference type="PROSITE-ProRule" id="PRU01005"/>
    </source>
</evidence>
<evidence type="ECO:0000313" key="6">
    <source>
        <dbReference type="Proteomes" id="UP000298663"/>
    </source>
</evidence>
<feature type="compositionally biased region" description="Low complexity" evidence="2">
    <location>
        <begin position="384"/>
        <end position="393"/>
    </location>
</feature>
<feature type="compositionally biased region" description="Acidic residues" evidence="2">
    <location>
        <begin position="354"/>
        <end position="363"/>
    </location>
</feature>
<comment type="caution">
    <text evidence="5">The sequence shown here is derived from an EMBL/GenBank/DDBJ whole genome shotgun (WGS) entry which is preliminary data.</text>
</comment>
<dbReference type="STRING" id="34508.A0A4U8URG6"/>
<accession>A0A4U8URG6</accession>
<dbReference type="PROSITE" id="PS51670">
    <property type="entry name" value="SHKT"/>
    <property type="match status" value="1"/>
</dbReference>